<dbReference type="Gene3D" id="3.40.1350.10">
    <property type="match status" value="1"/>
</dbReference>
<dbReference type="InterPro" id="IPR011856">
    <property type="entry name" value="tRNA_endonuc-like_dom_sf"/>
</dbReference>
<evidence type="ECO:0000259" key="2">
    <source>
        <dbReference type="Pfam" id="PF01939"/>
    </source>
</evidence>
<dbReference type="Proteomes" id="UP000216339">
    <property type="component" value="Unassembled WGS sequence"/>
</dbReference>
<comment type="caution">
    <text evidence="3">The sequence shown here is derived from an EMBL/GenBank/DDBJ whole genome shotgun (WGS) entry which is preliminary data.</text>
</comment>
<dbReference type="GO" id="GO:0004519">
    <property type="term" value="F:endonuclease activity"/>
    <property type="evidence" value="ECO:0007669"/>
    <property type="project" value="InterPro"/>
</dbReference>
<reference evidence="3 4" key="1">
    <citation type="submission" date="2016-11" db="EMBL/GenBank/DDBJ databases">
        <title>Study of marine rhodopsin-containing bacteria.</title>
        <authorList>
            <person name="Yoshizawa S."/>
            <person name="Kumagai Y."/>
            <person name="Kogure K."/>
        </authorList>
    </citation>
    <scope>NUCLEOTIDE SEQUENCE [LARGE SCALE GENOMIC DNA]</scope>
    <source>
        <strain evidence="3 4">SAORIC-28</strain>
    </source>
</reference>
<proteinExistence type="predicted"/>
<name>A0A271IVR5_9BACT</name>
<keyword evidence="1" id="KW-0238">DNA-binding</keyword>
<accession>A0A271IVR5</accession>
<evidence type="ECO:0000313" key="3">
    <source>
        <dbReference type="EMBL" id="PAP75292.1"/>
    </source>
</evidence>
<evidence type="ECO:0000256" key="1">
    <source>
        <dbReference type="ARBA" id="ARBA00023125"/>
    </source>
</evidence>
<sequence length="361" mass="39938">MPLELGIWRIDGGLVPIHFSALPLESRLEDVLASDLSVLDPGLLLVGRQITTAFGGFVDLLAIDEEGDLVVVELKRDRTPREVVGQVLDYGSWAEGLTYEDVAALFADNNGGEDFEAAFAERFGAGPPEAVNTSHRLIVVAAKLDPSTERIIGYLSDTYGVPVNAVFFRYFEENGHEYLARTWLIDPSEAEARPGPVRATKAKKQEPWNGTDFYVSVGEGPHRTWEDFRRYGFVSAGEGKWASQRMRALRPGHRVSAHIPGTGYVGVGTVTAEARPSRDVTVEVNGQTVPLHDVPLEALRMREHSDNDDLCEWVVSVEWDQARPASEAVWETGMFANQNPACKLRNRFTLDRLAEAFDLDG</sequence>
<gene>
    <name evidence="3" type="ORF">BSZ37_01955</name>
</gene>
<protein>
    <submittedName>
        <fullName evidence="3">Recombinase RecB</fullName>
    </submittedName>
</protein>
<evidence type="ECO:0000313" key="4">
    <source>
        <dbReference type="Proteomes" id="UP000216339"/>
    </source>
</evidence>
<dbReference type="AlphaFoldDB" id="A0A271IVR5"/>
<dbReference type="InterPro" id="IPR002793">
    <property type="entry name" value="Endonuclease_NucS"/>
</dbReference>
<feature type="domain" description="Endonuclease NucS C-terminal" evidence="2">
    <location>
        <begin position="25"/>
        <end position="90"/>
    </location>
</feature>
<dbReference type="CDD" id="cd22341">
    <property type="entry name" value="NucS-like"/>
    <property type="match status" value="1"/>
</dbReference>
<keyword evidence="4" id="KW-1185">Reference proteome</keyword>
<dbReference type="Pfam" id="PF01939">
    <property type="entry name" value="NucS_C"/>
    <property type="match status" value="1"/>
</dbReference>
<dbReference type="OrthoDB" id="1793581at2"/>
<organism evidence="3 4">
    <name type="scientific">Rubrivirga marina</name>
    <dbReference type="NCBI Taxonomy" id="1196024"/>
    <lineage>
        <taxon>Bacteria</taxon>
        <taxon>Pseudomonadati</taxon>
        <taxon>Rhodothermota</taxon>
        <taxon>Rhodothermia</taxon>
        <taxon>Rhodothermales</taxon>
        <taxon>Rubricoccaceae</taxon>
        <taxon>Rubrivirga</taxon>
    </lineage>
</organism>
<dbReference type="GO" id="GO:0003677">
    <property type="term" value="F:DNA binding"/>
    <property type="evidence" value="ECO:0007669"/>
    <property type="project" value="UniProtKB-KW"/>
</dbReference>
<dbReference type="EMBL" id="MQWD01000001">
    <property type="protein sequence ID" value="PAP75292.1"/>
    <property type="molecule type" value="Genomic_DNA"/>
</dbReference>
<dbReference type="InterPro" id="IPR048301">
    <property type="entry name" value="NucS_C"/>
</dbReference>
<dbReference type="RefSeq" id="WP_095508926.1">
    <property type="nucleotide sequence ID" value="NZ_MQWD01000001.1"/>
</dbReference>